<dbReference type="PANTHER" id="PTHR45856">
    <property type="entry name" value="ALPHA/BETA-HYDROLASES SUPERFAMILY PROTEIN"/>
    <property type="match status" value="1"/>
</dbReference>
<dbReference type="PANTHER" id="PTHR45856:SF24">
    <property type="entry name" value="FUNGAL LIPASE-LIKE DOMAIN-CONTAINING PROTEIN"/>
    <property type="match status" value="1"/>
</dbReference>
<gene>
    <name evidence="2" type="ordered locus">PAU_02919</name>
</gene>
<dbReference type="AlphaFoldDB" id="C7BR52"/>
<dbReference type="KEGG" id="pay:PAU_02919"/>
<dbReference type="Gene3D" id="3.40.50.1820">
    <property type="entry name" value="alpha/beta hydrolase"/>
    <property type="match status" value="1"/>
</dbReference>
<feature type="domain" description="Fungal lipase-type" evidence="1">
    <location>
        <begin position="94"/>
        <end position="247"/>
    </location>
</feature>
<protein>
    <submittedName>
        <fullName evidence="2">Similar to lipase/esterase</fullName>
    </submittedName>
</protein>
<dbReference type="InterPro" id="IPR002921">
    <property type="entry name" value="Fungal_lipase-type"/>
</dbReference>
<organism evidence="2 3">
    <name type="scientific">Photorhabdus asymbiotica subsp. asymbiotica (strain ATCC 43949 / 3105-77)</name>
    <name type="common">Xenorhabdus luminescens (strain 2)</name>
    <dbReference type="NCBI Taxonomy" id="553480"/>
    <lineage>
        <taxon>Bacteria</taxon>
        <taxon>Pseudomonadati</taxon>
        <taxon>Pseudomonadota</taxon>
        <taxon>Gammaproteobacteria</taxon>
        <taxon>Enterobacterales</taxon>
        <taxon>Morganellaceae</taxon>
        <taxon>Photorhabdus</taxon>
    </lineage>
</organism>
<evidence type="ECO:0000259" key="1">
    <source>
        <dbReference type="Pfam" id="PF01764"/>
    </source>
</evidence>
<dbReference type="EMBL" id="FM162591">
    <property type="protein sequence ID" value="CAQ85007.1"/>
    <property type="molecule type" value="Genomic_DNA"/>
</dbReference>
<dbReference type="Proteomes" id="UP000002747">
    <property type="component" value="Chromosome"/>
</dbReference>
<dbReference type="eggNOG" id="COG3675">
    <property type="taxonomic scope" value="Bacteria"/>
</dbReference>
<reference evidence="2 3" key="1">
    <citation type="journal article" date="2009" name="BMC Genomics">
        <title>Comparative genomics of the emerging human pathogen Photorhabdus asymbiotica with the insect pathogen Photorhabdus luminescens.</title>
        <authorList>
            <person name="Wilkinson P."/>
            <person name="Waterfield N.R."/>
            <person name="Crossman L."/>
            <person name="Corton C."/>
            <person name="Sanchez-Contreras M."/>
            <person name="Vlisidou I."/>
            <person name="Barron A."/>
            <person name="Bignell A."/>
            <person name="Clark L."/>
            <person name="Ormond D."/>
            <person name="Mayho M."/>
            <person name="Bason N."/>
            <person name="Smith F."/>
            <person name="Simmonds M."/>
            <person name="Churcher C."/>
            <person name="Harris D."/>
            <person name="Thompson N.R."/>
            <person name="Quail M."/>
            <person name="Parkhill J."/>
            <person name="ffrench-Constant R.H."/>
        </authorList>
    </citation>
    <scope>NUCLEOTIDE SEQUENCE [LARGE SCALE GENOMIC DNA]</scope>
    <source>
        <strain evidence="3">ATCC 43949 / 3105-77</strain>
    </source>
</reference>
<accession>C7BR52</accession>
<name>C7BR52_PHOAA</name>
<dbReference type="CDD" id="cd00519">
    <property type="entry name" value="Lipase_3"/>
    <property type="match status" value="1"/>
</dbReference>
<dbReference type="InterPro" id="IPR029058">
    <property type="entry name" value="AB_hydrolase_fold"/>
</dbReference>
<dbReference type="InterPro" id="IPR051218">
    <property type="entry name" value="Sec_MonoDiacylglyc_Lipase"/>
</dbReference>
<proteinExistence type="predicted"/>
<sequence>MGVKMAISCEDQKLNLALSLIINSGETDKPDKKSTIKTDIYTSLNNSKATAGKFSICWGPAIFQADKKSHDKRYDHVLMIVKNCNDSSDYRLVIRGTWSNINAFDEDLNVLETVDWLKWDPKAPNNAKISKGTDKALNYILSQTKDDCGELITDAIDKIAQQKGIQNITVTGHSLGGVMASTLSLYLKRYYINNKNIRIHACTFAGPTAGNDIFASYSDSFFKGTLDSDSYKSNFLRIHNINDIVPLAWAKNDLKTIEKLYPNLAVIIGVKFYIHKTRHIHYTQLSPELSFSKKLDKSLNIPESIMDQHIKAYPHCYNMSYKEIKDNSKVPTDCDIVVVDSDLSKHIPNCCTSLIKDESDVT</sequence>
<evidence type="ECO:0000313" key="3">
    <source>
        <dbReference type="Proteomes" id="UP000002747"/>
    </source>
</evidence>
<dbReference type="GO" id="GO:0006629">
    <property type="term" value="P:lipid metabolic process"/>
    <property type="evidence" value="ECO:0007669"/>
    <property type="project" value="InterPro"/>
</dbReference>
<dbReference type="STRING" id="291112.PAU_02919"/>
<dbReference type="Pfam" id="PF01764">
    <property type="entry name" value="Lipase_3"/>
    <property type="match status" value="1"/>
</dbReference>
<evidence type="ECO:0000313" key="2">
    <source>
        <dbReference type="EMBL" id="CAQ85007.1"/>
    </source>
</evidence>
<dbReference type="SUPFAM" id="SSF53474">
    <property type="entry name" value="alpha/beta-Hydrolases"/>
    <property type="match status" value="1"/>
</dbReference>